<evidence type="ECO:0000256" key="1">
    <source>
        <dbReference type="ARBA" id="ARBA00023118"/>
    </source>
</evidence>
<dbReference type="Gene3D" id="3.30.70.2660">
    <property type="match status" value="1"/>
</dbReference>
<organism evidence="2 3">
    <name type="scientific">Alteromonas mediterranea (strain DSM 17117 / CIP 110805 / LMG 28347 / Deep ecotype)</name>
    <dbReference type="NCBI Taxonomy" id="1774373"/>
    <lineage>
        <taxon>Bacteria</taxon>
        <taxon>Pseudomonadati</taxon>
        <taxon>Pseudomonadota</taxon>
        <taxon>Gammaproteobacteria</taxon>
        <taxon>Alteromonadales</taxon>
        <taxon>Alteromonadaceae</taxon>
        <taxon>Alteromonas/Salinimonas group</taxon>
        <taxon>Alteromonas</taxon>
    </lineage>
</organism>
<accession>F2GBG7</accession>
<dbReference type="GO" id="GO:0043571">
    <property type="term" value="P:maintenance of CRISPR repeat elements"/>
    <property type="evidence" value="ECO:0007669"/>
    <property type="project" value="InterPro"/>
</dbReference>
<gene>
    <name evidence="2" type="ordered locus">MADE_1014395</name>
</gene>
<dbReference type="KEGG" id="amc:MADE_1014395"/>
<keyword evidence="3" id="KW-1185">Reference proteome</keyword>
<protein>
    <submittedName>
        <fullName evidence="2">CRISPR-associated protein Cas5</fullName>
    </submittedName>
</protein>
<dbReference type="HOGENOM" id="CLU_084726_0_0_6"/>
<name>F2GBG7_ALTMD</name>
<reference evidence="2 3" key="2">
    <citation type="journal article" date="2015" name="Antonie Van Leeuwenhoek">
        <title>Ecophysiological diversity of a novel member of the genus Alteromonas, and description of Alteromonas mediterranea sp. nov.</title>
        <authorList>
            <person name="Ivanova E.P."/>
            <person name="Lopez-Perez M."/>
            <person name="Zabalos M."/>
            <person name="Nguyen S.H."/>
            <person name="Webb H.K."/>
            <person name="Ryan J."/>
            <person name="Lagutin K."/>
            <person name="Vyssotski M."/>
            <person name="Crawford R.J."/>
            <person name="Rodriguez-Valera F."/>
        </authorList>
    </citation>
    <scope>NUCLEOTIDE SEQUENCE [LARGE SCALE GENOMIC DNA]</scope>
    <source>
        <strain evidence="3">DSM 17117 / CIP 110805 / LMG 28347 / Deep ecotype</strain>
    </source>
</reference>
<keyword evidence="1" id="KW-0051">Antiviral defense</keyword>
<evidence type="ECO:0000313" key="3">
    <source>
        <dbReference type="Proteomes" id="UP000001870"/>
    </source>
</evidence>
<dbReference type="GO" id="GO:0003723">
    <property type="term" value="F:RNA binding"/>
    <property type="evidence" value="ECO:0007669"/>
    <property type="project" value="InterPro"/>
</dbReference>
<evidence type="ECO:0000313" key="2">
    <source>
        <dbReference type="EMBL" id="AEA99013.2"/>
    </source>
</evidence>
<dbReference type="Proteomes" id="UP000001870">
    <property type="component" value="Chromosome"/>
</dbReference>
<dbReference type="AlphaFoldDB" id="F2GBG7"/>
<dbReference type="GO" id="GO:0051607">
    <property type="term" value="P:defense response to virus"/>
    <property type="evidence" value="ECO:0007669"/>
    <property type="project" value="UniProtKB-KW"/>
</dbReference>
<dbReference type="InterPro" id="IPR013422">
    <property type="entry name" value="CRISPR-assoc_prot_Cas5_N"/>
</dbReference>
<dbReference type="Pfam" id="PF09704">
    <property type="entry name" value="Cas_Cas5d"/>
    <property type="match status" value="1"/>
</dbReference>
<dbReference type="NCBIfam" id="TIGR01868">
    <property type="entry name" value="casD_Cas5e"/>
    <property type="match status" value="1"/>
</dbReference>
<dbReference type="InterPro" id="IPR021124">
    <property type="entry name" value="CRISPR-assoc_prot_Cas5"/>
</dbReference>
<dbReference type="NCBIfam" id="TIGR02593">
    <property type="entry name" value="CRISPR_cas5"/>
    <property type="match status" value="1"/>
</dbReference>
<dbReference type="InterPro" id="IPR010147">
    <property type="entry name" value="CRISPR-assoc_prot_CasD"/>
</dbReference>
<dbReference type="EMBL" id="CP001103">
    <property type="protein sequence ID" value="AEA99013.2"/>
    <property type="molecule type" value="Genomic_DNA"/>
</dbReference>
<proteinExistence type="predicted"/>
<dbReference type="CDD" id="cd09645">
    <property type="entry name" value="Cas5_I-E"/>
    <property type="match status" value="1"/>
</dbReference>
<sequence>MASWGVPAVGGDRATAIAPTRSALLGLLGAALGITTDNAEKLEALQQSVSFGVKQCVPSSILRDYHTAQVPSEKRGVTHLTRKSELSEAKLNTVLSSRDYRCDGVWVVAVWLRANPQVALSAIKAALEKPVFPLYLGRKSCPLSLPLSPKTIETETLQQALDTDFPPVVSEQSDKYWFGANGFVTYFWEGNATEFDDELTQSYQPWDEPVHRGRWQFKKRTMHQLTLREAK</sequence>
<reference evidence="2 3" key="1">
    <citation type="journal article" date="2008" name="ISME J.">
        <title>Comparative genomics of two ecotypes of the marine planktonic copiotroph Alteromonas macleodii suggests alternative lifestyles associated with different kinds of particulate organic matter.</title>
        <authorList>
            <person name="Ivars-Martinez E."/>
            <person name="Martin-Cuadrado A.B."/>
            <person name="D'Auria G."/>
            <person name="Mira A."/>
            <person name="Ferriera S."/>
            <person name="Johnson J."/>
            <person name="Friedman R."/>
            <person name="Rodriguez-Valera F."/>
        </authorList>
    </citation>
    <scope>NUCLEOTIDE SEQUENCE [LARGE SCALE GENOMIC DNA]</scope>
    <source>
        <strain evidence="3">DSM 17117 / CIP 110805 / LMG 28347 / Deep ecotype</strain>
    </source>
</reference>